<evidence type="ECO:0000256" key="3">
    <source>
        <dbReference type="ARBA" id="ARBA00022679"/>
    </source>
</evidence>
<feature type="region of interest" description="Disordered" evidence="5">
    <location>
        <begin position="1"/>
        <end position="43"/>
    </location>
</feature>
<dbReference type="RefSeq" id="XP_002184892.1">
    <property type="nucleotide sequence ID" value="XM_002184856.1"/>
</dbReference>
<dbReference type="PROSITE" id="PS51443">
    <property type="entry name" value="PCS"/>
    <property type="match status" value="1"/>
</dbReference>
<dbReference type="GeneID" id="7198783"/>
<dbReference type="EMBL" id="CM000628">
    <property type="protein sequence ID" value="EEC43628.1"/>
    <property type="molecule type" value="Genomic_DNA"/>
</dbReference>
<gene>
    <name evidence="8" type="ORF">PHATRDRAFT_50006</name>
</gene>
<dbReference type="eggNOG" id="KOG0632">
    <property type="taxonomic scope" value="Eukaryota"/>
</dbReference>
<dbReference type="SUPFAM" id="SSF54001">
    <property type="entry name" value="Cysteine proteinases"/>
    <property type="match status" value="1"/>
</dbReference>
<keyword evidence="3" id="KW-0808">Transferase</keyword>
<keyword evidence="2" id="KW-0104">Cadmium</keyword>
<dbReference type="PANTHER" id="PTHR33447:SF20">
    <property type="entry name" value="GLUTATHIONE GAMMA-GLUTAMYLCYSTEINYLTRANSFERASE"/>
    <property type="match status" value="1"/>
</dbReference>
<dbReference type="InParanoid" id="B7GCL1"/>
<evidence type="ECO:0000313" key="8">
    <source>
        <dbReference type="EMBL" id="EEC43628.1"/>
    </source>
</evidence>
<dbReference type="PANTHER" id="PTHR33447">
    <property type="entry name" value="GLUTATHIONE GAMMA-GLUTAMYLCYSTEINYLTRANSFERASE"/>
    <property type="match status" value="1"/>
</dbReference>
<dbReference type="Proteomes" id="UP000000759">
    <property type="component" value="Chromosome 26"/>
</dbReference>
<dbReference type="GO" id="GO:0010038">
    <property type="term" value="P:response to metal ion"/>
    <property type="evidence" value="ECO:0007669"/>
    <property type="project" value="InterPro"/>
</dbReference>
<evidence type="ECO:0000256" key="5">
    <source>
        <dbReference type="SAM" id="MobiDB-lite"/>
    </source>
</evidence>
<dbReference type="PaxDb" id="2850-Phatr50006"/>
<dbReference type="Gene3D" id="3.90.70.30">
    <property type="entry name" value="Phytochelatin synthase, N-terminal domain"/>
    <property type="match status" value="1"/>
</dbReference>
<protein>
    <recommendedName>
        <fullName evidence="1">glutathione gamma-glutamylcysteinyltransferase</fullName>
        <ecNumber evidence="1">2.3.2.15</ecNumber>
    </recommendedName>
</protein>
<proteinExistence type="predicted"/>
<organism evidence="8 9">
    <name type="scientific">Phaeodactylum tricornutum (strain CCAP 1055/1)</name>
    <dbReference type="NCBI Taxonomy" id="556484"/>
    <lineage>
        <taxon>Eukaryota</taxon>
        <taxon>Sar</taxon>
        <taxon>Stramenopiles</taxon>
        <taxon>Ochrophyta</taxon>
        <taxon>Bacillariophyta</taxon>
        <taxon>Bacillariophyceae</taxon>
        <taxon>Bacillariophycidae</taxon>
        <taxon>Naviculales</taxon>
        <taxon>Phaeodactylaceae</taxon>
        <taxon>Phaeodactylum</taxon>
    </lineage>
</organism>
<dbReference type="GO" id="GO:0046872">
    <property type="term" value="F:metal ion binding"/>
    <property type="evidence" value="ECO:0007669"/>
    <property type="project" value="UniProtKB-KW"/>
</dbReference>
<feature type="compositionally biased region" description="Polar residues" evidence="5">
    <location>
        <begin position="1"/>
        <end position="19"/>
    </location>
</feature>
<feature type="compositionally biased region" description="Low complexity" evidence="5">
    <location>
        <begin position="88"/>
        <end position="105"/>
    </location>
</feature>
<keyword evidence="6" id="KW-1133">Transmembrane helix</keyword>
<reference evidence="8 9" key="1">
    <citation type="journal article" date="2008" name="Nature">
        <title>The Phaeodactylum genome reveals the evolutionary history of diatom genomes.</title>
        <authorList>
            <person name="Bowler C."/>
            <person name="Allen A.E."/>
            <person name="Badger J.H."/>
            <person name="Grimwood J."/>
            <person name="Jabbari K."/>
            <person name="Kuo A."/>
            <person name="Maheswari U."/>
            <person name="Martens C."/>
            <person name="Maumus F."/>
            <person name="Otillar R.P."/>
            <person name="Rayko E."/>
            <person name="Salamov A."/>
            <person name="Vandepoele K."/>
            <person name="Beszteri B."/>
            <person name="Gruber A."/>
            <person name="Heijde M."/>
            <person name="Katinka M."/>
            <person name="Mock T."/>
            <person name="Valentin K."/>
            <person name="Verret F."/>
            <person name="Berges J.A."/>
            <person name="Brownlee C."/>
            <person name="Cadoret J.P."/>
            <person name="Chiovitti A."/>
            <person name="Choi C.J."/>
            <person name="Coesel S."/>
            <person name="De Martino A."/>
            <person name="Detter J.C."/>
            <person name="Durkin C."/>
            <person name="Falciatore A."/>
            <person name="Fournet J."/>
            <person name="Haruta M."/>
            <person name="Huysman M.J."/>
            <person name="Jenkins B.D."/>
            <person name="Jiroutova K."/>
            <person name="Jorgensen R.E."/>
            <person name="Joubert Y."/>
            <person name="Kaplan A."/>
            <person name="Kroger N."/>
            <person name="Kroth P.G."/>
            <person name="La Roche J."/>
            <person name="Lindquist E."/>
            <person name="Lommer M."/>
            <person name="Martin-Jezequel V."/>
            <person name="Lopez P.J."/>
            <person name="Lucas S."/>
            <person name="Mangogna M."/>
            <person name="McGinnis K."/>
            <person name="Medlin L.K."/>
            <person name="Montsant A."/>
            <person name="Oudot-Le Secq M.P."/>
            <person name="Napoli C."/>
            <person name="Obornik M."/>
            <person name="Parker M.S."/>
            <person name="Petit J.L."/>
            <person name="Porcel B.M."/>
            <person name="Poulsen N."/>
            <person name="Robison M."/>
            <person name="Rychlewski L."/>
            <person name="Rynearson T.A."/>
            <person name="Schmutz J."/>
            <person name="Shapiro H."/>
            <person name="Siaut M."/>
            <person name="Stanley M."/>
            <person name="Sussman M.R."/>
            <person name="Taylor A.R."/>
            <person name="Vardi A."/>
            <person name="von Dassow P."/>
            <person name="Vyverman W."/>
            <person name="Willis A."/>
            <person name="Wyrwicz L.S."/>
            <person name="Rokhsar D.S."/>
            <person name="Weissenbach J."/>
            <person name="Armbrust E.V."/>
            <person name="Green B.R."/>
            <person name="Van de Peer Y."/>
            <person name="Grigoriev I.V."/>
        </authorList>
    </citation>
    <scope>NUCLEOTIDE SEQUENCE [LARGE SCALE GENOMIC DNA]</scope>
    <source>
        <strain evidence="8 9">CCAP 1055/1</strain>
    </source>
</reference>
<accession>B7GCL1</accession>
<reference evidence="9" key="2">
    <citation type="submission" date="2008-08" db="EMBL/GenBank/DDBJ databases">
        <authorList>
            <consortium name="Diatom Consortium"/>
            <person name="Grigoriev I."/>
            <person name="Grimwood J."/>
            <person name="Kuo A."/>
            <person name="Otillar R.P."/>
            <person name="Salamov A."/>
            <person name="Detter J.C."/>
            <person name="Lindquist E."/>
            <person name="Shapiro H."/>
            <person name="Lucas S."/>
            <person name="Glavina del Rio T."/>
            <person name="Pitluck S."/>
            <person name="Rokhsar D."/>
            <person name="Bowler C."/>
        </authorList>
    </citation>
    <scope>GENOME REANNOTATION</scope>
    <source>
        <strain evidence="9">CCAP 1055/1</strain>
    </source>
</reference>
<dbReference type="Pfam" id="PF05023">
    <property type="entry name" value="Phytochelatin"/>
    <property type="match status" value="1"/>
</dbReference>
<evidence type="ECO:0000256" key="2">
    <source>
        <dbReference type="ARBA" id="ARBA00022539"/>
    </source>
</evidence>
<dbReference type="GO" id="GO:0016756">
    <property type="term" value="F:glutathione gamma-glutamylcysteinyltransferase activity"/>
    <property type="evidence" value="ECO:0007669"/>
    <property type="project" value="UniProtKB-EC"/>
</dbReference>
<dbReference type="KEGG" id="pti:PHATRDRAFT_50006"/>
<sequence>MEHSANGTKNASAFSTEQTRLLPARAVESPSDNDDESGYGADPYDALERQVRLTAVSTPFLRSPRRLLALIGTTILAIVVVIYTGSTTSRPHESSTSSSTRSSSPVEAEHSPKETMFSTLLTFATPWNDLDWKDLHNHDVLLQVWDEWKRSLRDDNRKNHDDRNNNDDDHNAMDWWHTIRVRAEPLLGHAKDSVGNTWHEAESAVQGTTSEWHVGEKLRSAQEATSSWAQQTGQQAQNDVRDWQLGLHLQQAEHAAAQLWNSTLQKATEVSSSMSASGGAVGKEWLGDTQDWLHAAWNGTEQTAEHAWGTVEDEAQRVGPQARTLWNHTAQTEGEWYNHVKNNLRHFGSKIRGWWGVTERAAVNETGAMEDTFQNWWKQANGKERAWWNDTVHAYHVLAQKSERAEASWWNATRETVGHGWNATTATTDEAWESTQRWFRARAHVTQNLEEPLLYLNSSRAYSLLRNAQYGWYEASSDFFEYQTGWDVQINQAYCGVAAAVAVWNSIRSSVVGANDAGAVEAAMDPSYEPYVYATQSSLIHNKCVHHKVIRHNATFDGILHVPGGLSLVQTADLLTCTLPSSLWTVTTHYVVANTTTLDDVRADLQQALLDPKARVYVNYDRSVLDQHGGGHFSPLGSYASRDDAFLLLDVAKYKYPSAWIPAARLFAAMSGIDVCGTWDYPHAQDSLPVSLLKANSTKAYARALTKLGCKPLPRGYVIVRSITEDTGNRSIVGT</sequence>
<evidence type="ECO:0000256" key="6">
    <source>
        <dbReference type="SAM" id="Phobius"/>
    </source>
</evidence>
<keyword evidence="6" id="KW-0812">Transmembrane</keyword>
<keyword evidence="6" id="KW-0472">Membrane</keyword>
<dbReference type="EC" id="2.3.2.15" evidence="1"/>
<evidence type="ECO:0000256" key="4">
    <source>
        <dbReference type="ARBA" id="ARBA00022723"/>
    </source>
</evidence>
<dbReference type="AlphaFoldDB" id="B7GCL1"/>
<dbReference type="HOGENOM" id="CLU_377435_0_0_1"/>
<evidence type="ECO:0000256" key="1">
    <source>
        <dbReference type="ARBA" id="ARBA00012468"/>
    </source>
</evidence>
<evidence type="ECO:0000259" key="7">
    <source>
        <dbReference type="PROSITE" id="PS51443"/>
    </source>
</evidence>
<dbReference type="GO" id="GO:0046938">
    <property type="term" value="P:phytochelatin biosynthetic process"/>
    <property type="evidence" value="ECO:0007669"/>
    <property type="project" value="InterPro"/>
</dbReference>
<keyword evidence="9" id="KW-1185">Reference proteome</keyword>
<name>B7GCL1_PHATC</name>
<dbReference type="OrthoDB" id="448954at2759"/>
<dbReference type="InterPro" id="IPR038156">
    <property type="entry name" value="PCS_N_sf"/>
</dbReference>
<dbReference type="InterPro" id="IPR007719">
    <property type="entry name" value="PCS_N"/>
</dbReference>
<keyword evidence="4" id="KW-0479">Metal-binding</keyword>
<evidence type="ECO:0000313" key="9">
    <source>
        <dbReference type="Proteomes" id="UP000000759"/>
    </source>
</evidence>
<feature type="transmembrane region" description="Helical" evidence="6">
    <location>
        <begin position="67"/>
        <end position="85"/>
    </location>
</feature>
<dbReference type="InterPro" id="IPR040409">
    <property type="entry name" value="PCS-like"/>
</dbReference>
<feature type="region of interest" description="Disordered" evidence="5">
    <location>
        <begin position="88"/>
        <end position="111"/>
    </location>
</feature>
<feature type="domain" description="Peptidase C83" evidence="7">
    <location>
        <begin position="438"/>
        <end position="691"/>
    </location>
</feature>
<dbReference type="InterPro" id="IPR038765">
    <property type="entry name" value="Papain-like_cys_pep_sf"/>
</dbReference>